<proteinExistence type="inferred from homology"/>
<dbReference type="InterPro" id="IPR011009">
    <property type="entry name" value="Kinase-like_dom_sf"/>
</dbReference>
<evidence type="ECO:0000256" key="4">
    <source>
        <dbReference type="ARBA" id="ARBA00011988"/>
    </source>
</evidence>
<dbReference type="GO" id="GO:0005524">
    <property type="term" value="F:ATP binding"/>
    <property type="evidence" value="ECO:0007669"/>
    <property type="project" value="UniProtKB-UniRule"/>
</dbReference>
<feature type="active site" evidence="15">
    <location>
        <position position="225"/>
    </location>
</feature>
<protein>
    <recommendedName>
        <fullName evidence="13 15">3-deoxy-D-manno-octulosonic acid kinase</fullName>
        <shortName evidence="15">Kdo kinase</shortName>
        <ecNumber evidence="4 15">2.7.1.166</ecNumber>
    </recommendedName>
</protein>
<dbReference type="HAMAP" id="MF_00521">
    <property type="entry name" value="KDO_kinase"/>
    <property type="match status" value="1"/>
</dbReference>
<comment type="subcellular location">
    <subcellularLocation>
        <location evidence="1 15">Cell inner membrane</location>
        <topology evidence="1 15">Peripheral membrane protein</topology>
        <orientation evidence="1 15">Cytoplasmic side</orientation>
    </subcellularLocation>
</comment>
<dbReference type="InterPro" id="IPR022826">
    <property type="entry name" value="KDO_kinase"/>
</dbReference>
<evidence type="ECO:0000256" key="6">
    <source>
        <dbReference type="ARBA" id="ARBA00022519"/>
    </source>
</evidence>
<dbReference type="SUPFAM" id="SSF56112">
    <property type="entry name" value="Protein kinase-like (PK-like)"/>
    <property type="match status" value="1"/>
</dbReference>
<accession>A0A4Z0FAQ5</accession>
<evidence type="ECO:0000256" key="9">
    <source>
        <dbReference type="ARBA" id="ARBA00022777"/>
    </source>
</evidence>
<keyword evidence="10 15" id="KW-0067">ATP-binding</keyword>
<dbReference type="GO" id="GO:0016773">
    <property type="term" value="F:phosphotransferase activity, alcohol group as acceptor"/>
    <property type="evidence" value="ECO:0007669"/>
    <property type="project" value="UniProtKB-UniRule"/>
</dbReference>
<dbReference type="NCBIfam" id="NF002475">
    <property type="entry name" value="PRK01723.1"/>
    <property type="match status" value="1"/>
</dbReference>
<keyword evidence="11 15" id="KW-0448">Lipopolysaccharide biosynthesis</keyword>
<comment type="catalytic activity">
    <reaction evidence="14 15">
        <text>an alpha-Kdo-(2-&gt;6)-lipid IVA + ATP = a 4-O-phospho-alpha-Kdo-(2-&gt;6)-lipid IVA + ADP + H(+)</text>
        <dbReference type="Rhea" id="RHEA:74271"/>
        <dbReference type="ChEBI" id="CHEBI:15378"/>
        <dbReference type="ChEBI" id="CHEBI:30616"/>
        <dbReference type="ChEBI" id="CHEBI:176428"/>
        <dbReference type="ChEBI" id="CHEBI:193140"/>
        <dbReference type="ChEBI" id="CHEBI:456216"/>
        <dbReference type="EC" id="2.7.1.166"/>
    </reaction>
</comment>
<name>A0A4Z0FAQ5_9GAMM</name>
<comment type="pathway">
    <text evidence="2 15">Bacterial outer membrane biogenesis; LPS core biosynthesis.</text>
</comment>
<evidence type="ECO:0000313" key="17">
    <source>
        <dbReference type="Proteomes" id="UP000297890"/>
    </source>
</evidence>
<keyword evidence="5 15" id="KW-1003">Cell membrane</keyword>
<dbReference type="Proteomes" id="UP000297890">
    <property type="component" value="Unassembled WGS sequence"/>
</dbReference>
<evidence type="ECO:0000256" key="8">
    <source>
        <dbReference type="ARBA" id="ARBA00022741"/>
    </source>
</evidence>
<dbReference type="GO" id="GO:0016301">
    <property type="term" value="F:kinase activity"/>
    <property type="evidence" value="ECO:0007669"/>
    <property type="project" value="UniProtKB-KW"/>
</dbReference>
<evidence type="ECO:0000256" key="14">
    <source>
        <dbReference type="ARBA" id="ARBA00034417"/>
    </source>
</evidence>
<sequence>MPIMCPISRRRCPSASPSKYCLEGSPQGRVQELGVSVLQIEESWASSLDPQAASGPDIKAAYLRLDDGAVVYDAMRLSQPSRHYFDPDYWKNHAEVLPVPGGRGQVQRIGLAGQDWILRHFRRGGWMGRLTEDRYLWTGLIQSRPWREWHLLYDLYRGGLPVPRPIAAQVQRVDRWWYRADMITERLDASPLSLVLQGQNIPEGLWQRVGAQINQFHRAGIYHADLNLDNILVDGDMRVFLLDFDKGWRRKPRLHWQRANLRRLRHSLIKALGRYPDLMFGSADWKRLLDGYAGGSSRA</sequence>
<comment type="similarity">
    <text evidence="3 15">Belongs to the protein kinase superfamily. KdkA/RfaP family.</text>
</comment>
<keyword evidence="9 15" id="KW-0418">Kinase</keyword>
<dbReference type="Gene3D" id="1.10.510.10">
    <property type="entry name" value="Transferase(Phosphotransferase) domain 1"/>
    <property type="match status" value="1"/>
</dbReference>
<keyword evidence="8 15" id="KW-0547">Nucleotide-binding</keyword>
<reference evidence="16 17" key="1">
    <citation type="journal article" date="2019" name="ISME J.">
        <title>Candidatus Macondimonas diazotrophica, a novel gammaproteobacterial genus dominating crude-oil-contaminated coastal sediments.</title>
        <authorList>
            <person name="Karthikeyan S."/>
            <person name="Konstantinidis K."/>
        </authorList>
    </citation>
    <scope>NUCLEOTIDE SEQUENCE [LARGE SCALE GENOMIC DNA]</scope>
    <source>
        <strain evidence="16 17">KTK01</strain>
    </source>
</reference>
<evidence type="ECO:0000256" key="5">
    <source>
        <dbReference type="ARBA" id="ARBA00022475"/>
    </source>
</evidence>
<comment type="function">
    <text evidence="15">Catalyzes the ATP-dependent phosphorylation of the 3-deoxy-D-manno-octulosonic acid (Kdo) residue in Kdo-lipid IV(A) at the 4-OH position.</text>
</comment>
<comment type="caution">
    <text evidence="16">The sequence shown here is derived from an EMBL/GenBank/DDBJ whole genome shotgun (WGS) entry which is preliminary data.</text>
</comment>
<evidence type="ECO:0000256" key="3">
    <source>
        <dbReference type="ARBA" id="ARBA00010327"/>
    </source>
</evidence>
<evidence type="ECO:0000256" key="1">
    <source>
        <dbReference type="ARBA" id="ARBA00004515"/>
    </source>
</evidence>
<evidence type="ECO:0000256" key="10">
    <source>
        <dbReference type="ARBA" id="ARBA00022840"/>
    </source>
</evidence>
<keyword evidence="12 15" id="KW-0472">Membrane</keyword>
<evidence type="ECO:0000313" key="16">
    <source>
        <dbReference type="EMBL" id="TFZ82842.1"/>
    </source>
</evidence>
<evidence type="ECO:0000256" key="7">
    <source>
        <dbReference type="ARBA" id="ARBA00022679"/>
    </source>
</evidence>
<gene>
    <name evidence="15" type="primary">kdkA</name>
    <name evidence="16" type="ORF">E4680_06065</name>
</gene>
<evidence type="ECO:0000256" key="12">
    <source>
        <dbReference type="ARBA" id="ARBA00023136"/>
    </source>
</evidence>
<evidence type="ECO:0000256" key="13">
    <source>
        <dbReference type="ARBA" id="ARBA00029511"/>
    </source>
</evidence>
<organism evidence="16 17">
    <name type="scientific">Candidatus Macondimonas diazotrophica</name>
    <dbReference type="NCBI Taxonomy" id="2305248"/>
    <lineage>
        <taxon>Bacteria</taxon>
        <taxon>Pseudomonadati</taxon>
        <taxon>Pseudomonadota</taxon>
        <taxon>Gammaproteobacteria</taxon>
        <taxon>Chromatiales</taxon>
        <taxon>Ectothiorhodospiraceae</taxon>
        <taxon>Candidatus Macondimonas</taxon>
    </lineage>
</organism>
<evidence type="ECO:0000256" key="15">
    <source>
        <dbReference type="HAMAP-Rule" id="MF_00521"/>
    </source>
</evidence>
<evidence type="ECO:0000256" key="2">
    <source>
        <dbReference type="ARBA" id="ARBA00004713"/>
    </source>
</evidence>
<dbReference type="GO" id="GO:0005886">
    <property type="term" value="C:plasma membrane"/>
    <property type="evidence" value="ECO:0007669"/>
    <property type="project" value="UniProtKB-SubCell"/>
</dbReference>
<dbReference type="EC" id="2.7.1.166" evidence="4 15"/>
<dbReference type="EMBL" id="SRIO01000006">
    <property type="protein sequence ID" value="TFZ82842.1"/>
    <property type="molecule type" value="Genomic_DNA"/>
</dbReference>
<dbReference type="UniPathway" id="UPA00958"/>
<evidence type="ECO:0000256" key="11">
    <source>
        <dbReference type="ARBA" id="ARBA00022985"/>
    </source>
</evidence>
<keyword evidence="7 15" id="KW-0808">Transferase</keyword>
<keyword evidence="17" id="KW-1185">Reference proteome</keyword>
<dbReference type="AlphaFoldDB" id="A0A4Z0FAQ5"/>
<keyword evidence="6 15" id="KW-0997">Cell inner membrane</keyword>
<dbReference type="GO" id="GO:0009244">
    <property type="term" value="P:lipopolysaccharide core region biosynthetic process"/>
    <property type="evidence" value="ECO:0007669"/>
    <property type="project" value="UniProtKB-UniRule"/>
</dbReference>
<dbReference type="Pfam" id="PF06293">
    <property type="entry name" value="Kdo"/>
    <property type="match status" value="1"/>
</dbReference>